<evidence type="ECO:0000259" key="5">
    <source>
        <dbReference type="PROSITE" id="PS50931"/>
    </source>
</evidence>
<dbReference type="PRINTS" id="PR00039">
    <property type="entry name" value="HTHLYSR"/>
</dbReference>
<feature type="domain" description="HTH lysR-type" evidence="5">
    <location>
        <begin position="1"/>
        <end position="59"/>
    </location>
</feature>
<dbReference type="InterPro" id="IPR005119">
    <property type="entry name" value="LysR_subst-bd"/>
</dbReference>
<dbReference type="FunFam" id="1.10.10.10:FF:000001">
    <property type="entry name" value="LysR family transcriptional regulator"/>
    <property type="match status" value="1"/>
</dbReference>
<dbReference type="GO" id="GO:0003677">
    <property type="term" value="F:DNA binding"/>
    <property type="evidence" value="ECO:0007669"/>
    <property type="project" value="UniProtKB-KW"/>
</dbReference>
<proteinExistence type="inferred from homology"/>
<comment type="caution">
    <text evidence="6">The sequence shown here is derived from an EMBL/GenBank/DDBJ whole genome shotgun (WGS) entry which is preliminary data.</text>
</comment>
<keyword evidence="3" id="KW-0238">DNA-binding</keyword>
<dbReference type="InterPro" id="IPR036390">
    <property type="entry name" value="WH_DNA-bd_sf"/>
</dbReference>
<dbReference type="PROSITE" id="PS50931">
    <property type="entry name" value="HTH_LYSR"/>
    <property type="match status" value="1"/>
</dbReference>
<dbReference type="Proteomes" id="UP000241960">
    <property type="component" value="Unassembled WGS sequence"/>
</dbReference>
<protein>
    <submittedName>
        <fullName evidence="6">LysR family transcriptional regulator</fullName>
    </submittedName>
</protein>
<dbReference type="Gene3D" id="3.40.190.290">
    <property type="match status" value="1"/>
</dbReference>
<dbReference type="Pfam" id="PF03466">
    <property type="entry name" value="LysR_substrate"/>
    <property type="match status" value="1"/>
</dbReference>
<dbReference type="SUPFAM" id="SSF53850">
    <property type="entry name" value="Periplasmic binding protein-like II"/>
    <property type="match status" value="1"/>
</dbReference>
<sequence length="297" mass="34067">MELRHLRYFLAIAEAGSITKAAENMHIAQPPLSRQLKDLESELGFDLFERNKKKKVTLTLQGEFFLKKSKNLLNILEDSLVESREYHEQINQTLAIGTTIYSSQIMFNQIEAFKQDKPHVRFNIWESDSVRLLQLLKERKIDVAYITEDVQADGIITETVMNDYCVCVVPQNINVCISKEEISVEELANLPLVLLVANTDSGLHKQILNSFTQRKLKANILCECHDSSMLIQLLSKGVGVTILPSATITSDILNNYTIKRIKSNPWITKTKIAWRKDSYTPKIAQTYLNENRDYDIF</sequence>
<dbReference type="Gene3D" id="1.10.10.10">
    <property type="entry name" value="Winged helix-like DNA-binding domain superfamily/Winged helix DNA-binding domain"/>
    <property type="match status" value="1"/>
</dbReference>
<keyword evidence="2" id="KW-0805">Transcription regulation</keyword>
<evidence type="ECO:0000256" key="4">
    <source>
        <dbReference type="ARBA" id="ARBA00023163"/>
    </source>
</evidence>
<evidence type="ECO:0000256" key="3">
    <source>
        <dbReference type="ARBA" id="ARBA00023125"/>
    </source>
</evidence>
<gene>
    <name evidence="6" type="ORF">BU058_00075</name>
</gene>
<name>A0A9Q6MW78_9STAP</name>
<reference evidence="6 7" key="1">
    <citation type="journal article" date="2016" name="Front. Microbiol.">
        <title>Comprehensive Phylogenetic Analysis of Bovine Non-aureus Staphylococci Species Based on Whole-Genome Sequencing.</title>
        <authorList>
            <person name="Naushad S."/>
            <person name="Barkema H.W."/>
            <person name="Luby C."/>
            <person name="Condas L.A."/>
            <person name="Nobrega D.B."/>
            <person name="Carson D.A."/>
            <person name="De Buck J."/>
        </authorList>
    </citation>
    <scope>NUCLEOTIDE SEQUENCE [LARGE SCALE GENOMIC DNA]</scope>
    <source>
        <strain evidence="6 7">SNUC 1231</strain>
    </source>
</reference>
<organism evidence="6 7">
    <name type="scientific">Staphylococcus succinus</name>
    <dbReference type="NCBI Taxonomy" id="61015"/>
    <lineage>
        <taxon>Bacteria</taxon>
        <taxon>Bacillati</taxon>
        <taxon>Bacillota</taxon>
        <taxon>Bacilli</taxon>
        <taxon>Bacillales</taxon>
        <taxon>Staphylococcaceae</taxon>
        <taxon>Staphylococcus</taxon>
    </lineage>
</organism>
<evidence type="ECO:0000256" key="2">
    <source>
        <dbReference type="ARBA" id="ARBA00023015"/>
    </source>
</evidence>
<comment type="similarity">
    <text evidence="1">Belongs to the LysR transcriptional regulatory family.</text>
</comment>
<dbReference type="InterPro" id="IPR036388">
    <property type="entry name" value="WH-like_DNA-bd_sf"/>
</dbReference>
<dbReference type="InterPro" id="IPR050950">
    <property type="entry name" value="HTH-type_LysR_regulators"/>
</dbReference>
<dbReference type="SUPFAM" id="SSF46785">
    <property type="entry name" value="Winged helix' DNA-binding domain"/>
    <property type="match status" value="1"/>
</dbReference>
<evidence type="ECO:0000313" key="7">
    <source>
        <dbReference type="Proteomes" id="UP000241960"/>
    </source>
</evidence>
<evidence type="ECO:0000256" key="1">
    <source>
        <dbReference type="ARBA" id="ARBA00009437"/>
    </source>
</evidence>
<dbReference type="Pfam" id="PF00126">
    <property type="entry name" value="HTH_1"/>
    <property type="match status" value="1"/>
</dbReference>
<dbReference type="AlphaFoldDB" id="A0A9Q6MW78"/>
<keyword evidence="4" id="KW-0804">Transcription</keyword>
<dbReference type="GO" id="GO:0003700">
    <property type="term" value="F:DNA-binding transcription factor activity"/>
    <property type="evidence" value="ECO:0007669"/>
    <property type="project" value="InterPro"/>
</dbReference>
<dbReference type="PANTHER" id="PTHR30419">
    <property type="entry name" value="HTH-TYPE TRANSCRIPTIONAL REGULATOR YBHD"/>
    <property type="match status" value="1"/>
</dbReference>
<dbReference type="GO" id="GO:0005829">
    <property type="term" value="C:cytosol"/>
    <property type="evidence" value="ECO:0007669"/>
    <property type="project" value="TreeGrafter"/>
</dbReference>
<accession>A0A9Q6MW78</accession>
<dbReference type="RefSeq" id="WP_073505414.1">
    <property type="nucleotide sequence ID" value="NZ_CP018199.1"/>
</dbReference>
<dbReference type="InterPro" id="IPR000847">
    <property type="entry name" value="LysR_HTH_N"/>
</dbReference>
<dbReference type="EMBL" id="PZFQ01000001">
    <property type="protein sequence ID" value="PTI77638.1"/>
    <property type="molecule type" value="Genomic_DNA"/>
</dbReference>
<dbReference type="CDD" id="cd05466">
    <property type="entry name" value="PBP2_LTTR_substrate"/>
    <property type="match status" value="1"/>
</dbReference>
<evidence type="ECO:0000313" key="6">
    <source>
        <dbReference type="EMBL" id="PTI77638.1"/>
    </source>
</evidence>
<dbReference type="PANTHER" id="PTHR30419:SF28">
    <property type="entry name" value="HTH-TYPE TRANSCRIPTIONAL REGULATOR BSDA"/>
    <property type="match status" value="1"/>
</dbReference>